<evidence type="ECO:0000313" key="6">
    <source>
        <dbReference type="Proteomes" id="UP000036987"/>
    </source>
</evidence>
<dbReference type="PANTHER" id="PTHR34224:SF4">
    <property type="entry name" value="INTERACTOR OF CONSTITUTIVE ACTIVE ROPS 2, CHLOROPLASTIC"/>
    <property type="match status" value="1"/>
</dbReference>
<evidence type="ECO:0000256" key="4">
    <source>
        <dbReference type="SAM" id="MobiDB-lite"/>
    </source>
</evidence>
<comment type="caution">
    <text evidence="5">The sequence shown here is derived from an EMBL/GenBank/DDBJ whole genome shotgun (WGS) entry which is preliminary data.</text>
</comment>
<evidence type="ECO:0000256" key="2">
    <source>
        <dbReference type="ARBA" id="ARBA00023054"/>
    </source>
</evidence>
<feature type="coiled-coil region" evidence="3">
    <location>
        <begin position="44"/>
        <end position="85"/>
    </location>
</feature>
<protein>
    <submittedName>
        <fullName evidence="5">Uncharacterized protein</fullName>
    </submittedName>
</protein>
<dbReference type="EMBL" id="LFYR01001244">
    <property type="protein sequence ID" value="KMZ63357.1"/>
    <property type="molecule type" value="Genomic_DNA"/>
</dbReference>
<sequence length="303" mass="34056">MQTTKNNSARDAMGGKSPSSAKKLDSTATSPMKYVSKVVVESQLSQVREALRKTRRESDGLREKLKFVAAKLECTEAQLQDASELEDERIAELRQLGKERDQAWKSELEAIHEQHRIDSSALSSAMNEIQRLRLQLEVSTRSESAQKEKASAALSEVRRLQHDMEETLSFAEKFKTRVAVLEASELKCQELINEKSAQLEIASQTIKTLQSERERKLEVGEELKKVKIQSEQWRKAAETATAILVTEDNGCFIDDTTKPMNSPSAHHGDYASADDSDDSPKKRSSTVMKKIGGVLWKKGQKQY</sequence>
<dbReference type="PANTHER" id="PTHR34224">
    <property type="entry name" value="INTERACTOR OF CONSTITUTIVE ACTIVE ROPS 2, CHLOROPLASTIC-RELATED"/>
    <property type="match status" value="1"/>
</dbReference>
<keyword evidence="2 3" id="KW-0175">Coiled coil</keyword>
<dbReference type="AlphaFoldDB" id="A0A0K9P533"/>
<dbReference type="InterPro" id="IPR029688">
    <property type="entry name" value="ICR"/>
</dbReference>
<accession>A0A0K9P533</accession>
<evidence type="ECO:0000313" key="5">
    <source>
        <dbReference type="EMBL" id="KMZ63357.1"/>
    </source>
</evidence>
<dbReference type="OMA" id="TEDNGCF"/>
<comment type="similarity">
    <text evidence="1">Belongs to the ICR family.</text>
</comment>
<gene>
    <name evidence="5" type="ORF">ZOSMA_413G00080</name>
</gene>
<feature type="region of interest" description="Disordered" evidence="4">
    <location>
        <begin position="1"/>
        <end position="28"/>
    </location>
</feature>
<evidence type="ECO:0000256" key="1">
    <source>
        <dbReference type="ARBA" id="ARBA00009778"/>
    </source>
</evidence>
<dbReference type="Proteomes" id="UP000036987">
    <property type="component" value="Unassembled WGS sequence"/>
</dbReference>
<proteinExistence type="inferred from homology"/>
<evidence type="ECO:0000256" key="3">
    <source>
        <dbReference type="SAM" id="Coils"/>
    </source>
</evidence>
<keyword evidence="6" id="KW-1185">Reference proteome</keyword>
<feature type="region of interest" description="Disordered" evidence="4">
    <location>
        <begin position="253"/>
        <end position="303"/>
    </location>
</feature>
<dbReference type="OrthoDB" id="1932291at2759"/>
<reference evidence="6" key="1">
    <citation type="journal article" date="2016" name="Nature">
        <title>The genome of the seagrass Zostera marina reveals angiosperm adaptation to the sea.</title>
        <authorList>
            <person name="Olsen J.L."/>
            <person name="Rouze P."/>
            <person name="Verhelst B."/>
            <person name="Lin Y.-C."/>
            <person name="Bayer T."/>
            <person name="Collen J."/>
            <person name="Dattolo E."/>
            <person name="De Paoli E."/>
            <person name="Dittami S."/>
            <person name="Maumus F."/>
            <person name="Michel G."/>
            <person name="Kersting A."/>
            <person name="Lauritano C."/>
            <person name="Lohaus R."/>
            <person name="Toepel M."/>
            <person name="Tonon T."/>
            <person name="Vanneste K."/>
            <person name="Amirebrahimi M."/>
            <person name="Brakel J."/>
            <person name="Bostroem C."/>
            <person name="Chovatia M."/>
            <person name="Grimwood J."/>
            <person name="Jenkins J.W."/>
            <person name="Jueterbock A."/>
            <person name="Mraz A."/>
            <person name="Stam W.T."/>
            <person name="Tice H."/>
            <person name="Bornberg-Bauer E."/>
            <person name="Green P.J."/>
            <person name="Pearson G.A."/>
            <person name="Procaccini G."/>
            <person name="Duarte C.M."/>
            <person name="Schmutz J."/>
            <person name="Reusch T.B.H."/>
            <person name="Van de Peer Y."/>
        </authorList>
    </citation>
    <scope>NUCLEOTIDE SEQUENCE [LARGE SCALE GENOMIC DNA]</scope>
    <source>
        <strain evidence="6">cv. Finnish</strain>
    </source>
</reference>
<organism evidence="5 6">
    <name type="scientific">Zostera marina</name>
    <name type="common">Eelgrass</name>
    <dbReference type="NCBI Taxonomy" id="29655"/>
    <lineage>
        <taxon>Eukaryota</taxon>
        <taxon>Viridiplantae</taxon>
        <taxon>Streptophyta</taxon>
        <taxon>Embryophyta</taxon>
        <taxon>Tracheophyta</taxon>
        <taxon>Spermatophyta</taxon>
        <taxon>Magnoliopsida</taxon>
        <taxon>Liliopsida</taxon>
        <taxon>Zosteraceae</taxon>
        <taxon>Zostera</taxon>
    </lineage>
</organism>
<name>A0A0K9P533_ZOSMR</name>